<dbReference type="NCBIfam" id="TIGR01643">
    <property type="entry name" value="YD_repeat_2x"/>
    <property type="match status" value="2"/>
</dbReference>
<comment type="caution">
    <text evidence="4">The sequence shown here is derived from an EMBL/GenBank/DDBJ whole genome shotgun (WGS) entry which is preliminary data.</text>
</comment>
<evidence type="ECO:0000313" key="4">
    <source>
        <dbReference type="EMBL" id="PQO43508.1"/>
    </source>
</evidence>
<dbReference type="EMBL" id="PUHZ01000023">
    <property type="protein sequence ID" value="PQO43508.1"/>
    <property type="molecule type" value="Genomic_DNA"/>
</dbReference>
<evidence type="ECO:0000313" key="5">
    <source>
        <dbReference type="Proteomes" id="UP000237819"/>
    </source>
</evidence>
<dbReference type="Proteomes" id="UP000237819">
    <property type="component" value="Unassembled WGS sequence"/>
</dbReference>
<name>A0A2S8GGC2_9BACT</name>
<evidence type="ECO:0000259" key="3">
    <source>
        <dbReference type="Pfam" id="PF25023"/>
    </source>
</evidence>
<dbReference type="NCBIfam" id="TIGR03696">
    <property type="entry name" value="Rhs_assc_core"/>
    <property type="match status" value="1"/>
</dbReference>
<dbReference type="Pfam" id="PF25023">
    <property type="entry name" value="TEN_YD-shell"/>
    <property type="match status" value="2"/>
</dbReference>
<organism evidence="4 5">
    <name type="scientific">Blastopirellula marina</name>
    <dbReference type="NCBI Taxonomy" id="124"/>
    <lineage>
        <taxon>Bacteria</taxon>
        <taxon>Pseudomonadati</taxon>
        <taxon>Planctomycetota</taxon>
        <taxon>Planctomycetia</taxon>
        <taxon>Pirellulales</taxon>
        <taxon>Pirellulaceae</taxon>
        <taxon>Blastopirellula</taxon>
    </lineage>
</organism>
<dbReference type="InterPro" id="IPR022385">
    <property type="entry name" value="Rhs_assc_core"/>
</dbReference>
<dbReference type="PANTHER" id="PTHR32305">
    <property type="match status" value="1"/>
</dbReference>
<dbReference type="PANTHER" id="PTHR32305:SF15">
    <property type="entry name" value="PROTEIN RHSA-RELATED"/>
    <property type="match status" value="1"/>
</dbReference>
<dbReference type="InterPro" id="IPR056823">
    <property type="entry name" value="TEN-like_YD-shell"/>
</dbReference>
<dbReference type="Gene3D" id="2.180.10.10">
    <property type="entry name" value="RHS repeat-associated core"/>
    <property type="match status" value="2"/>
</dbReference>
<feature type="region of interest" description="Disordered" evidence="2">
    <location>
        <begin position="352"/>
        <end position="388"/>
    </location>
</feature>
<evidence type="ECO:0000256" key="2">
    <source>
        <dbReference type="SAM" id="MobiDB-lite"/>
    </source>
</evidence>
<feature type="domain" description="Teneurin-like YD-shell" evidence="3">
    <location>
        <begin position="293"/>
        <end position="597"/>
    </location>
</feature>
<dbReference type="InterPro" id="IPR006530">
    <property type="entry name" value="YD"/>
</dbReference>
<protein>
    <recommendedName>
        <fullName evidence="3">Teneurin-like YD-shell domain-containing protein</fullName>
    </recommendedName>
</protein>
<reference evidence="4 5" key="1">
    <citation type="submission" date="2018-02" db="EMBL/GenBank/DDBJ databases">
        <title>Comparative genomes isolates from brazilian mangrove.</title>
        <authorList>
            <person name="Araujo J.E."/>
            <person name="Taketani R.G."/>
            <person name="Silva M.C.P."/>
            <person name="Loureco M.V."/>
            <person name="Andreote F.D."/>
        </authorList>
    </citation>
    <scope>NUCLEOTIDE SEQUENCE [LARGE SCALE GENOMIC DNA]</scope>
    <source>
        <strain evidence="4 5">Nap-Phe MGV</strain>
    </source>
</reference>
<feature type="domain" description="Teneurin-like YD-shell" evidence="3">
    <location>
        <begin position="55"/>
        <end position="154"/>
    </location>
</feature>
<feature type="compositionally biased region" description="Polar residues" evidence="2">
    <location>
        <begin position="362"/>
        <end position="374"/>
    </location>
</feature>
<proteinExistence type="predicted"/>
<evidence type="ECO:0000256" key="1">
    <source>
        <dbReference type="ARBA" id="ARBA00022737"/>
    </source>
</evidence>
<dbReference type="AlphaFoldDB" id="A0A2S8GGC2"/>
<dbReference type="InterPro" id="IPR050708">
    <property type="entry name" value="T6SS_VgrG/RHS"/>
</dbReference>
<keyword evidence="1" id="KW-0677">Repeat</keyword>
<sequence length="856" mass="95614">MNGGQELATAIVPVRPTASSRACYPDFHHWNVVNRGEFTWRGGLGRTLSETNRLGNETSYDYDNLGRLLKKTDAEGGETEYTYDANGNRLTLTDPEENTTTWTYDYLNRMLTNTNELSDTRTYEYDAAGNLVEYTDRNGRVIEYEYDNLQRRTAENWMDGATTVHTFSYSYDAASQLIEASDSAATYTFTYDNLGRNTSTEHDLAALGFDVVIDEAYDALGRRVSLTAEIDGTDDLENTYAYDYLNRMTQVTQAGQSGGNAVAEKRVDFTYDAEDKYQFTSITRYADLAGTETVATSTYGYDYADQLTSITHVDGGSSTLAGYTYSYDEGNRLTGFTVYGYSAEDATYSYDDTDQLTGADRSGTTSDESYTYDENGNRTGGGYSTGDNNQVLSDGTYNYTYDDEGNRLTKTNISTGAYEAYSWDHRNRLASVTAYDASDVKQWKVDYGYDAFNNLVSREVDSNGDGMVDASGYFVYNGNQIMLVVDDAGDVEHRMLWGPQVDQLLADEDGAGDVLWALNDNQNTVRDYVEYDDLLDDSTVVNHIAYDAVGQIDSETSGALDTFRFRYTGKYVDLLTGLQYNLNRWYDPAAARWMSEDPISFAAGDENLYRYVGNGYLNAVDPSGLLIQAIAVEVAAGIEAAGTYITFFDKLTAKSPSEYRSGTGWFSVGMAATNVMSDAFEIASIQPQNSKYSDYYKYGPSNWGEPLSIDKIIAKGEVRIFEDDAFLNFNDEISQYQETKTVYDRSLAGTKDAPGPLYLDDYMSVKFGTKYRLLLSGGYWTTSVQVEWANSPGGTSISVGDCDRTVEIWAEVTLSINVLYTHGSRTSRNWIPPRQDWTGWFELHTAEDFIGSFRHI</sequence>
<accession>A0A2S8GGC2</accession>
<gene>
    <name evidence="4" type="ORF">C5Y93_22915</name>
</gene>